<keyword evidence="1" id="KW-0812">Transmembrane</keyword>
<reference evidence="2" key="1">
    <citation type="submission" date="2022-08" db="EMBL/GenBank/DDBJ databases">
        <authorList>
            <person name="Deng Y."/>
            <person name="Han X.-F."/>
            <person name="Zhang Y.-Q."/>
        </authorList>
    </citation>
    <scope>NUCLEOTIDE SEQUENCE</scope>
    <source>
        <strain evidence="2">CPCC 205763</strain>
    </source>
</reference>
<protein>
    <submittedName>
        <fullName evidence="2">Uncharacterized protein</fullName>
    </submittedName>
</protein>
<dbReference type="EMBL" id="JANLCM010000002">
    <property type="protein sequence ID" value="MCS5719642.1"/>
    <property type="molecule type" value="Genomic_DNA"/>
</dbReference>
<evidence type="ECO:0000256" key="1">
    <source>
        <dbReference type="SAM" id="Phobius"/>
    </source>
</evidence>
<dbReference type="Proteomes" id="UP001165584">
    <property type="component" value="Unassembled WGS sequence"/>
</dbReference>
<dbReference type="RefSeq" id="WP_259509133.1">
    <property type="nucleotide sequence ID" value="NZ_JANLCM010000002.1"/>
</dbReference>
<proteinExistence type="predicted"/>
<sequence length="195" mass="21249">MNYTRRWKPFWRWEAFLFAMVLVLAIAANFVTRADWPVLGPIFAIVLLVGAVGIAVLLVLPLFLPNGRDSENTRKSLEGVELLEVDPTKTLRVVDSDRRQNAIDAAQAKTSGPVTAVLTPDASRWLGRELRVAVDLIGGDGQIYRAGFVPPEVDLELGAALRRLAARRAAVVVPVTIHGSARPFTVDFGLGEIPA</sequence>
<comment type="caution">
    <text evidence="2">The sequence shown here is derived from an EMBL/GenBank/DDBJ whole genome shotgun (WGS) entry which is preliminary data.</text>
</comment>
<gene>
    <name evidence="2" type="ORF">N1027_16035</name>
</gene>
<evidence type="ECO:0000313" key="2">
    <source>
        <dbReference type="EMBL" id="MCS5719642.1"/>
    </source>
</evidence>
<keyword evidence="1" id="KW-1133">Transmembrane helix</keyword>
<keyword evidence="3" id="KW-1185">Reference proteome</keyword>
<accession>A0ABT2GVQ7</accession>
<feature type="transmembrane region" description="Helical" evidence="1">
    <location>
        <begin position="43"/>
        <end position="64"/>
    </location>
</feature>
<evidence type="ECO:0000313" key="3">
    <source>
        <dbReference type="Proteomes" id="UP001165584"/>
    </source>
</evidence>
<organism evidence="2 3">
    <name type="scientific">Herbiconiux aconitum</name>
    <dbReference type="NCBI Taxonomy" id="2970913"/>
    <lineage>
        <taxon>Bacteria</taxon>
        <taxon>Bacillati</taxon>
        <taxon>Actinomycetota</taxon>
        <taxon>Actinomycetes</taxon>
        <taxon>Micrococcales</taxon>
        <taxon>Microbacteriaceae</taxon>
        <taxon>Herbiconiux</taxon>
    </lineage>
</organism>
<keyword evidence="1" id="KW-0472">Membrane</keyword>
<name>A0ABT2GVQ7_9MICO</name>